<feature type="transmembrane region" description="Helical" evidence="2">
    <location>
        <begin position="391"/>
        <end position="413"/>
    </location>
</feature>
<dbReference type="InterPro" id="IPR026961">
    <property type="entry name" value="PGG_dom"/>
</dbReference>
<sequence length="456" mass="51291">MVDQGQRLVKAAQDGNIDQIYALVREDPNLLESVNKIPFIDTPLHIAAAAGHIHFAVEIASLKPSFCRKLNPDGFSPLHLALQNRHTVLVKRLVSIDNELVRVQGKERITPLHYVAELGDTDLLAEFLCACPKSIEDLTIRSETAVHIAVKNKNSKAFKVLFEWLRRTNKKEVLNWKDEEGNTVLHIAAYTNQPEVMEELIKKVNKNDKNSKGLTALDIVSRLPLQEVDEKEVKDISCHAGAKNASSVSGVSSSLADLLSKDEKCYEKWLRYTVHRHREMSDDLRNVILVVAVLVATASYQAVLSPPGGIGDNNNSSQPRVSGKSVMAQDLFFVFSFLNTTAFAASMAVIVVVLHINYFSMLLHISLVFLMSSYVVSLCVISPLTNMAAKIFIVGPHALFFVFIFTMRISIFVRDEAVLFWRKGSDVHPRYHQMKWLVSQYPLKPREMNQTFHEDV</sequence>
<evidence type="ECO:0000259" key="3">
    <source>
        <dbReference type="Pfam" id="PF13962"/>
    </source>
</evidence>
<dbReference type="PROSITE" id="PS50297">
    <property type="entry name" value="ANK_REP_REGION"/>
    <property type="match status" value="2"/>
</dbReference>
<feature type="transmembrane region" description="Helical" evidence="2">
    <location>
        <begin position="361"/>
        <end position="385"/>
    </location>
</feature>
<dbReference type="AlphaFoldDB" id="A0A5B7BM29"/>
<name>A0A5B7BM29_DAVIN</name>
<feature type="transmembrane region" description="Helical" evidence="2">
    <location>
        <begin position="331"/>
        <end position="354"/>
    </location>
</feature>
<evidence type="ECO:0000313" key="4">
    <source>
        <dbReference type="EMBL" id="MPA69655.1"/>
    </source>
</evidence>
<proteinExistence type="predicted"/>
<evidence type="ECO:0000256" key="2">
    <source>
        <dbReference type="SAM" id="Phobius"/>
    </source>
</evidence>
<dbReference type="Pfam" id="PF13962">
    <property type="entry name" value="PGG"/>
    <property type="match status" value="1"/>
</dbReference>
<keyword evidence="2" id="KW-1133">Transmembrane helix</keyword>
<dbReference type="PANTHER" id="PTHR24128:SF24">
    <property type="entry name" value="ANKYRIN REPEAT PROTEIN"/>
    <property type="match status" value="1"/>
</dbReference>
<feature type="repeat" description="ANK" evidence="1">
    <location>
        <begin position="180"/>
        <end position="212"/>
    </location>
</feature>
<protein>
    <submittedName>
        <fullName evidence="4">Putative Ankyrin repeat family protein</fullName>
    </submittedName>
</protein>
<dbReference type="EMBL" id="GHES01039096">
    <property type="protein sequence ID" value="MPA69655.1"/>
    <property type="molecule type" value="Transcribed_RNA"/>
</dbReference>
<dbReference type="Pfam" id="PF12796">
    <property type="entry name" value="Ank_2"/>
    <property type="match status" value="1"/>
</dbReference>
<keyword evidence="1" id="KW-0040">ANK repeat</keyword>
<feature type="transmembrane region" description="Helical" evidence="2">
    <location>
        <begin position="286"/>
        <end position="304"/>
    </location>
</feature>
<reference evidence="4" key="1">
    <citation type="submission" date="2019-08" db="EMBL/GenBank/DDBJ databases">
        <title>Reference gene set and small RNA set construction with multiple tissues from Davidia involucrata Baill.</title>
        <authorList>
            <person name="Yang H."/>
            <person name="Zhou C."/>
            <person name="Li G."/>
            <person name="Wang J."/>
            <person name="Gao P."/>
            <person name="Wang M."/>
            <person name="Wang R."/>
            <person name="Zhao Y."/>
        </authorList>
    </citation>
    <scope>NUCLEOTIDE SEQUENCE</scope>
    <source>
        <tissue evidence="4">Mixed with DoveR01_LX</tissue>
    </source>
</reference>
<dbReference type="SMART" id="SM00248">
    <property type="entry name" value="ANK"/>
    <property type="match status" value="5"/>
</dbReference>
<feature type="repeat" description="ANK" evidence="1">
    <location>
        <begin position="73"/>
        <end position="95"/>
    </location>
</feature>
<dbReference type="PROSITE" id="PS50088">
    <property type="entry name" value="ANK_REPEAT"/>
    <property type="match status" value="2"/>
</dbReference>
<dbReference type="Pfam" id="PF13857">
    <property type="entry name" value="Ank_5"/>
    <property type="match status" value="1"/>
</dbReference>
<organism evidence="4">
    <name type="scientific">Davidia involucrata</name>
    <name type="common">Dove tree</name>
    <dbReference type="NCBI Taxonomy" id="16924"/>
    <lineage>
        <taxon>Eukaryota</taxon>
        <taxon>Viridiplantae</taxon>
        <taxon>Streptophyta</taxon>
        <taxon>Embryophyta</taxon>
        <taxon>Tracheophyta</taxon>
        <taxon>Spermatophyta</taxon>
        <taxon>Magnoliopsida</taxon>
        <taxon>eudicotyledons</taxon>
        <taxon>Gunneridae</taxon>
        <taxon>Pentapetalae</taxon>
        <taxon>asterids</taxon>
        <taxon>Cornales</taxon>
        <taxon>Nyssaceae</taxon>
        <taxon>Davidia</taxon>
    </lineage>
</organism>
<gene>
    <name evidence="4" type="ORF">Din_039096</name>
</gene>
<dbReference type="InterPro" id="IPR002110">
    <property type="entry name" value="Ankyrin_rpt"/>
</dbReference>
<dbReference type="InterPro" id="IPR036770">
    <property type="entry name" value="Ankyrin_rpt-contain_sf"/>
</dbReference>
<keyword evidence="2" id="KW-0812">Transmembrane</keyword>
<dbReference type="PANTHER" id="PTHR24128">
    <property type="entry name" value="HOMEOBOX PROTEIN WARIAI"/>
    <property type="match status" value="1"/>
</dbReference>
<accession>A0A5B7BM29</accession>
<feature type="domain" description="PGG" evidence="3">
    <location>
        <begin position="282"/>
        <end position="379"/>
    </location>
</feature>
<dbReference type="Gene3D" id="1.25.40.20">
    <property type="entry name" value="Ankyrin repeat-containing domain"/>
    <property type="match status" value="1"/>
</dbReference>
<evidence type="ECO:0000256" key="1">
    <source>
        <dbReference type="PROSITE-ProRule" id="PRU00023"/>
    </source>
</evidence>
<keyword evidence="2" id="KW-0472">Membrane</keyword>
<dbReference type="SUPFAM" id="SSF48403">
    <property type="entry name" value="Ankyrin repeat"/>
    <property type="match status" value="1"/>
</dbReference>